<feature type="compositionally biased region" description="Basic and acidic residues" evidence="1">
    <location>
        <begin position="1"/>
        <end position="17"/>
    </location>
</feature>
<reference evidence="2 3" key="1">
    <citation type="submission" date="2023-02" db="EMBL/GenBank/DDBJ databases">
        <title>LHISI_Scaffold_Assembly.</title>
        <authorList>
            <person name="Stuart O.P."/>
            <person name="Cleave R."/>
            <person name="Magrath M.J.L."/>
            <person name="Mikheyev A.S."/>
        </authorList>
    </citation>
    <scope>NUCLEOTIDE SEQUENCE [LARGE SCALE GENOMIC DNA]</scope>
    <source>
        <strain evidence="2">Daus_M_001</strain>
        <tissue evidence="2">Leg muscle</tissue>
    </source>
</reference>
<comment type="caution">
    <text evidence="2">The sequence shown here is derived from an EMBL/GenBank/DDBJ whole genome shotgun (WGS) entry which is preliminary data.</text>
</comment>
<accession>A0ABQ9GHT4</accession>
<keyword evidence="3" id="KW-1185">Reference proteome</keyword>
<name>A0ABQ9GHT4_9NEOP</name>
<dbReference type="EMBL" id="JARBHB010000012">
    <property type="protein sequence ID" value="KAJ8871592.1"/>
    <property type="molecule type" value="Genomic_DNA"/>
</dbReference>
<evidence type="ECO:0000256" key="1">
    <source>
        <dbReference type="SAM" id="MobiDB-lite"/>
    </source>
</evidence>
<organism evidence="2 3">
    <name type="scientific">Dryococelus australis</name>
    <dbReference type="NCBI Taxonomy" id="614101"/>
    <lineage>
        <taxon>Eukaryota</taxon>
        <taxon>Metazoa</taxon>
        <taxon>Ecdysozoa</taxon>
        <taxon>Arthropoda</taxon>
        <taxon>Hexapoda</taxon>
        <taxon>Insecta</taxon>
        <taxon>Pterygota</taxon>
        <taxon>Neoptera</taxon>
        <taxon>Polyneoptera</taxon>
        <taxon>Phasmatodea</taxon>
        <taxon>Verophasmatodea</taxon>
        <taxon>Anareolatae</taxon>
        <taxon>Phasmatidae</taxon>
        <taxon>Eurycanthinae</taxon>
        <taxon>Dryococelus</taxon>
    </lineage>
</organism>
<gene>
    <name evidence="2" type="ORF">PR048_027918</name>
</gene>
<dbReference type="Proteomes" id="UP001159363">
    <property type="component" value="Chromosome 11"/>
</dbReference>
<evidence type="ECO:0000313" key="2">
    <source>
        <dbReference type="EMBL" id="KAJ8871592.1"/>
    </source>
</evidence>
<protein>
    <submittedName>
        <fullName evidence="2">Uncharacterized protein</fullName>
    </submittedName>
</protein>
<feature type="region of interest" description="Disordered" evidence="1">
    <location>
        <begin position="1"/>
        <end position="40"/>
    </location>
</feature>
<proteinExistence type="predicted"/>
<evidence type="ECO:0000313" key="3">
    <source>
        <dbReference type="Proteomes" id="UP001159363"/>
    </source>
</evidence>
<sequence>MGGRMVHEPLERTDSHNRTRKNRFTKKEPWFGGSRTQRPPAREHCSVEASQATRHTTTVDGVELRAREYGPTRPPHRGSSYRKLRNTISRPVELRPAAPRALYTASLLGVASHAGTLAARPGRTYRGSPAFCDQIYSKWRIIPLPPLPSTTYTICENLKSNPPGIEPGSPGRDPKLHYTNGCGGILKEVFMDLEPKQYLAAGAIRQCTHADKNIAPRESWTSNFRTATYSGGPIKLLGELCKFTSTNSNDRFRRTNVVQHAAFKSRTTVKLRNHDTHKIPFDRVERCRERQINIKAPERVKVNVTTQNKRQCPQHSQTQFSFPPWSASPSPCTPLSYCTSFVRWSELAHYSSQLSRTTPAGSRLKKTRRGAIPDADVLNNLQTRPLQAAGRRGRSQGERKARTRLLADDFHGDAATLIKCAIAATRRALNWRALFSSYWCTYGTKRSWRSTMNEYQKARRRRGKEGTAIGSSPILHRPSNLVLNIRFTESQHFPVQSRVPGGSYKVSFTATHNFSEALLKSYFQDIPPPHTRSLPDFRTWESCRAMPLAGRFSRGPPAPHSPHFTLNGSQDLDPTGVKLREDWPATECNYRVIDVQKSAFGTGSPRWDTGALIVYHTTVAPACEHAVMNFNHKAEIIFHPCARRVKTWSVACRSRVKNSVFGITTGPAYPCHPTSQEFNPTSQEFNLGYMSKVINLLARFCGTEWDSLIHMSLTGAQRRPEHPRLMVVHGALSRIVHSETVCSDSLVHTEDNLPPARATLSRHPLENPRDVRETTVDAVRQHRASTEECERVVEMDSPLVRCS</sequence>